<gene>
    <name evidence="11" type="ORF">SEMRO_643_G180300.1</name>
</gene>
<feature type="compositionally biased region" description="Polar residues" evidence="8">
    <location>
        <begin position="33"/>
        <end position="49"/>
    </location>
</feature>
<reference evidence="11" key="1">
    <citation type="submission" date="2020-06" db="EMBL/GenBank/DDBJ databases">
        <authorList>
            <consortium name="Plant Systems Biology data submission"/>
        </authorList>
    </citation>
    <scope>NUCLEOTIDE SEQUENCE</scope>
    <source>
        <strain evidence="11">D6</strain>
    </source>
</reference>
<keyword evidence="9" id="KW-1133">Transmembrane helix</keyword>
<evidence type="ECO:0000256" key="4">
    <source>
        <dbReference type="ARBA" id="ARBA00022958"/>
    </source>
</evidence>
<organism evidence="11 12">
    <name type="scientific">Seminavis robusta</name>
    <dbReference type="NCBI Taxonomy" id="568900"/>
    <lineage>
        <taxon>Eukaryota</taxon>
        <taxon>Sar</taxon>
        <taxon>Stramenopiles</taxon>
        <taxon>Ochrophyta</taxon>
        <taxon>Bacillariophyta</taxon>
        <taxon>Bacillariophyceae</taxon>
        <taxon>Bacillariophycidae</taxon>
        <taxon>Naviculales</taxon>
        <taxon>Naviculaceae</taxon>
        <taxon>Seminavis</taxon>
    </lineage>
</organism>
<comment type="subcellular location">
    <subcellularLocation>
        <location evidence="7">Membrane</location>
        <topology evidence="7">Multi-pass membrane protein</topology>
    </subcellularLocation>
</comment>
<keyword evidence="5 7" id="KW-0406">Ion transport</keyword>
<evidence type="ECO:0000256" key="5">
    <source>
        <dbReference type="ARBA" id="ARBA00023065"/>
    </source>
</evidence>
<protein>
    <submittedName>
        <fullName evidence="11">Activated inward rectifier potassium channel 3</fullName>
    </submittedName>
</protein>
<evidence type="ECO:0000256" key="7">
    <source>
        <dbReference type="RuleBase" id="RU003822"/>
    </source>
</evidence>
<sequence>MSSSSIIAATSTDSTSSSSSSSTRSSPKKVTIAMSSTGSQSDDNVTVVTNGKPPSETEITATELDMMESGTKRPKVHGITSDLPRLVLRNRPFHQSSNKVHIQHNKQGFKILKLLKSDWFHAILRWPTSRLLLMLMSIWTGAILFFAGVYVWYDNLDTTISCGLGAVDEPVTFAASFAFSLETCTTVGYGLPHGINSFFEEGCSSLQIIIYFQMAWSMIFNAFLLTFLYNRLARSSLRGAQVICSQKALVSVVNGQVRFQIRLFDADAEHPVVEAHVRLYAVMKHRPVPRPLRMLQPDDDLGGMLFLSFPTVISHHVDLYSLLHPPTAAMNMNPAGLVLRQADGDTAGRDDVICPVCGESYGTLHRWKNHVRFQQIVEAKDEYPISGTHLSLDMEQIENQAGLKSTRDLVELKDYFENNVSEVICVVEGIDPLQSGTFQSLQSYRFEDLVWEANSQFAPCLEVIEGNRRQPRSFQVDLDRYHDIVLDPELVEAEKAAVNAEKTGPKKKHRRIKSSSRRYGDALFSSAVQSSHVLPHDNV</sequence>
<dbReference type="Gene3D" id="1.10.287.70">
    <property type="match status" value="1"/>
</dbReference>
<evidence type="ECO:0000256" key="9">
    <source>
        <dbReference type="SAM" id="Phobius"/>
    </source>
</evidence>
<evidence type="ECO:0000256" key="2">
    <source>
        <dbReference type="ARBA" id="ARBA00022538"/>
    </source>
</evidence>
<evidence type="ECO:0000256" key="8">
    <source>
        <dbReference type="SAM" id="MobiDB-lite"/>
    </source>
</evidence>
<dbReference type="GO" id="GO:0034765">
    <property type="term" value="P:regulation of monoatomic ion transmembrane transport"/>
    <property type="evidence" value="ECO:0007669"/>
    <property type="project" value="TreeGrafter"/>
</dbReference>
<keyword evidence="7 9" id="KW-0812">Transmembrane</keyword>
<keyword evidence="6 7" id="KW-0407">Ion channel</keyword>
<dbReference type="GO" id="GO:0005886">
    <property type="term" value="C:plasma membrane"/>
    <property type="evidence" value="ECO:0007669"/>
    <property type="project" value="TreeGrafter"/>
</dbReference>
<accession>A0A9N8HHK5</accession>
<dbReference type="InterPro" id="IPR013518">
    <property type="entry name" value="K_chnl_inward-rec_Kir_cyto"/>
</dbReference>
<evidence type="ECO:0000313" key="12">
    <source>
        <dbReference type="Proteomes" id="UP001153069"/>
    </source>
</evidence>
<keyword evidence="1 7" id="KW-0813">Transport</keyword>
<evidence type="ECO:0000313" key="11">
    <source>
        <dbReference type="EMBL" id="CAB9514271.1"/>
    </source>
</evidence>
<dbReference type="InterPro" id="IPR016449">
    <property type="entry name" value="K_chnl_inward-rec_Kir"/>
</dbReference>
<dbReference type="InterPro" id="IPR040445">
    <property type="entry name" value="Kir_TM"/>
</dbReference>
<dbReference type="Pfam" id="PF01007">
    <property type="entry name" value="IRK"/>
    <property type="match status" value="1"/>
</dbReference>
<dbReference type="SUPFAM" id="SSF81324">
    <property type="entry name" value="Voltage-gated potassium channels"/>
    <property type="match status" value="1"/>
</dbReference>
<name>A0A9N8HHK5_9STRA</name>
<feature type="domain" description="Potassium channel inwardly rectifying transmembrane" evidence="10">
    <location>
        <begin position="133"/>
        <end position="234"/>
    </location>
</feature>
<dbReference type="AlphaFoldDB" id="A0A9N8HHK5"/>
<dbReference type="GO" id="GO:0034702">
    <property type="term" value="C:monoatomic ion channel complex"/>
    <property type="evidence" value="ECO:0007669"/>
    <property type="project" value="UniProtKB-KW"/>
</dbReference>
<dbReference type="OrthoDB" id="41961at2759"/>
<dbReference type="Proteomes" id="UP001153069">
    <property type="component" value="Unassembled WGS sequence"/>
</dbReference>
<evidence type="ECO:0000256" key="6">
    <source>
        <dbReference type="ARBA" id="ARBA00023303"/>
    </source>
</evidence>
<keyword evidence="12" id="KW-1185">Reference proteome</keyword>
<keyword evidence="9" id="KW-0472">Membrane</keyword>
<dbReference type="PANTHER" id="PTHR11767:SF103">
    <property type="entry name" value="POTASSIUM CHANNEL INWARDLY RECTIFYING TRANSMEMBRANE DOMAIN-CONTAINING PROTEIN"/>
    <property type="match status" value="1"/>
</dbReference>
<dbReference type="InterPro" id="IPR014756">
    <property type="entry name" value="Ig_E-set"/>
</dbReference>
<evidence type="ECO:0000256" key="3">
    <source>
        <dbReference type="ARBA" id="ARBA00022882"/>
    </source>
</evidence>
<feature type="compositionally biased region" description="Low complexity" evidence="8">
    <location>
        <begin position="1"/>
        <end position="25"/>
    </location>
</feature>
<dbReference type="PANTHER" id="PTHR11767">
    <property type="entry name" value="INWARD RECTIFIER POTASSIUM CHANNEL"/>
    <property type="match status" value="1"/>
</dbReference>
<dbReference type="EMBL" id="CAICTM010000642">
    <property type="protein sequence ID" value="CAB9514271.1"/>
    <property type="molecule type" value="Genomic_DNA"/>
</dbReference>
<evidence type="ECO:0000256" key="1">
    <source>
        <dbReference type="ARBA" id="ARBA00022448"/>
    </source>
</evidence>
<feature type="region of interest" description="Disordered" evidence="8">
    <location>
        <begin position="1"/>
        <end position="56"/>
    </location>
</feature>
<keyword evidence="3 7" id="KW-0851">Voltage-gated channel</keyword>
<dbReference type="Gene3D" id="2.60.40.1400">
    <property type="entry name" value="G protein-activated inward rectifier potassium channel 1"/>
    <property type="match status" value="1"/>
</dbReference>
<dbReference type="GO" id="GO:0005242">
    <property type="term" value="F:inward rectifier potassium channel activity"/>
    <property type="evidence" value="ECO:0007669"/>
    <property type="project" value="InterPro"/>
</dbReference>
<comment type="similarity">
    <text evidence="7">Belongs to the inward rectifier-type potassium channel (TC 1.A.2.1) family.</text>
</comment>
<dbReference type="SUPFAM" id="SSF81296">
    <property type="entry name" value="E set domains"/>
    <property type="match status" value="1"/>
</dbReference>
<keyword evidence="4 7" id="KW-0630">Potassium</keyword>
<dbReference type="GO" id="GO:1990573">
    <property type="term" value="P:potassium ion import across plasma membrane"/>
    <property type="evidence" value="ECO:0007669"/>
    <property type="project" value="TreeGrafter"/>
</dbReference>
<proteinExistence type="inferred from homology"/>
<evidence type="ECO:0000259" key="10">
    <source>
        <dbReference type="Pfam" id="PF01007"/>
    </source>
</evidence>
<comment type="caution">
    <text evidence="11">The sequence shown here is derived from an EMBL/GenBank/DDBJ whole genome shotgun (WGS) entry which is preliminary data.</text>
</comment>
<feature type="transmembrane region" description="Helical" evidence="9">
    <location>
        <begin position="131"/>
        <end position="153"/>
    </location>
</feature>
<feature type="transmembrane region" description="Helical" evidence="9">
    <location>
        <begin position="208"/>
        <end position="229"/>
    </location>
</feature>
<keyword evidence="2 7" id="KW-0633">Potassium transport</keyword>